<sequence length="315" mass="34034">MRLSKIILVALVLMVLSFGCAKGPQQKPLEPIPGAPDQEPTISLYIKEQGIKKNIKLEEYLAGVVAAEMEPTWPENALAAQAILARTFTMENIKAQRVKKLHGTDASTDIEEFQAYNPSRINDKVRQAVASTRGQVITYRGNYVKGWFSACDGGISATAQEGLAYTKEPTPYIKAGAEDGCLANTVPENKNWRVELPLQQVRAAVQQISGADPGNISSVNIVEKGPSGRATKIQLGSATVSGPNLRLALGSDKVRSTLITGAQVQGNNLVLEGKGFGHGVGLCQWGANKLASEGKTPQEIIKFYYKDVDIQKLWD</sequence>
<dbReference type="EMBL" id="LSRS01000002">
    <property type="protein sequence ID" value="KAF1085824.1"/>
    <property type="molecule type" value="Genomic_DNA"/>
</dbReference>
<dbReference type="Pfam" id="PF08486">
    <property type="entry name" value="SpoIID"/>
    <property type="match status" value="1"/>
</dbReference>
<dbReference type="Proteomes" id="UP000798488">
    <property type="component" value="Unassembled WGS sequence"/>
</dbReference>
<dbReference type="GO" id="GO:0030435">
    <property type="term" value="P:sporulation resulting in formation of a cellular spore"/>
    <property type="evidence" value="ECO:0007669"/>
    <property type="project" value="InterPro"/>
</dbReference>
<comment type="caution">
    <text evidence="2">The sequence shown here is derived from an EMBL/GenBank/DDBJ whole genome shotgun (WGS) entry which is preliminary data.</text>
</comment>
<dbReference type="InterPro" id="IPR013693">
    <property type="entry name" value="SpoIID/LytB_N"/>
</dbReference>
<dbReference type="OrthoDB" id="9794671at2"/>
<accession>A0A9D2WQY8</accession>
<dbReference type="GO" id="GO:0030288">
    <property type="term" value="C:outer membrane-bounded periplasmic space"/>
    <property type="evidence" value="ECO:0007669"/>
    <property type="project" value="TreeGrafter"/>
</dbReference>
<dbReference type="PANTHER" id="PTHR30032:SF4">
    <property type="entry name" value="AMIDASE ENHANCER"/>
    <property type="match status" value="1"/>
</dbReference>
<dbReference type="NCBIfam" id="TIGR02669">
    <property type="entry name" value="SpoIID_LytB"/>
    <property type="match status" value="1"/>
</dbReference>
<dbReference type="AlphaFoldDB" id="A0A9D2WQY8"/>
<dbReference type="InterPro" id="IPR051922">
    <property type="entry name" value="Bact_Sporulation_Assoc"/>
</dbReference>
<dbReference type="InterPro" id="IPR013486">
    <property type="entry name" value="SpoIID/LytB"/>
</dbReference>
<protein>
    <submittedName>
        <fullName evidence="2">Amidase enhancer</fullName>
    </submittedName>
</protein>
<evidence type="ECO:0000313" key="3">
    <source>
        <dbReference type="Proteomes" id="UP000798488"/>
    </source>
</evidence>
<proteinExistence type="predicted"/>
<gene>
    <name evidence="2" type="primary">lytB_1</name>
    <name evidence="2" type="ORF">SPSYN_00553</name>
</gene>
<dbReference type="PROSITE" id="PS51257">
    <property type="entry name" value="PROKAR_LIPOPROTEIN"/>
    <property type="match status" value="1"/>
</dbReference>
<dbReference type="PANTHER" id="PTHR30032">
    <property type="entry name" value="N-ACETYLMURAMOYL-L-ALANINE AMIDASE-RELATED"/>
    <property type="match status" value="1"/>
</dbReference>
<keyword evidence="3" id="KW-1185">Reference proteome</keyword>
<evidence type="ECO:0000259" key="1">
    <source>
        <dbReference type="Pfam" id="PF08486"/>
    </source>
</evidence>
<organism evidence="2 3">
    <name type="scientific">Sporotomaculum syntrophicum</name>
    <dbReference type="NCBI Taxonomy" id="182264"/>
    <lineage>
        <taxon>Bacteria</taxon>
        <taxon>Bacillati</taxon>
        <taxon>Bacillota</taxon>
        <taxon>Clostridia</taxon>
        <taxon>Eubacteriales</taxon>
        <taxon>Desulfallaceae</taxon>
        <taxon>Sporotomaculum</taxon>
    </lineage>
</organism>
<evidence type="ECO:0000313" key="2">
    <source>
        <dbReference type="EMBL" id="KAF1085824.1"/>
    </source>
</evidence>
<name>A0A9D2WQY8_9FIRM</name>
<reference evidence="2" key="1">
    <citation type="submission" date="2016-02" db="EMBL/GenBank/DDBJ databases">
        <title>Draft Genome Sequence of Sporotomaculum syntrophicum Strain FB, a Syntrophic Benzoate Degrader.</title>
        <authorList>
            <person name="Nobu M.K."/>
            <person name="Narihiro T."/>
            <person name="Qiu Y.-L."/>
            <person name="Ohashi A."/>
            <person name="Liu W.-T."/>
            <person name="Yuji S."/>
        </authorList>
    </citation>
    <scope>NUCLEOTIDE SEQUENCE</scope>
    <source>
        <strain evidence="2">FB</strain>
    </source>
</reference>
<feature type="domain" description="Sporulation stage II protein D amidase enhancer LytB N-terminal" evidence="1">
    <location>
        <begin position="50"/>
        <end position="139"/>
    </location>
</feature>
<dbReference type="RefSeq" id="WP_161820988.1">
    <property type="nucleotide sequence ID" value="NZ_LSRS01000002.1"/>
</dbReference>